<organism evidence="8 9">
    <name type="scientific">Ancylobacter defluvii</name>
    <dbReference type="NCBI Taxonomy" id="1282440"/>
    <lineage>
        <taxon>Bacteria</taxon>
        <taxon>Pseudomonadati</taxon>
        <taxon>Pseudomonadota</taxon>
        <taxon>Alphaproteobacteria</taxon>
        <taxon>Hyphomicrobiales</taxon>
        <taxon>Xanthobacteraceae</taxon>
        <taxon>Ancylobacter</taxon>
    </lineage>
</organism>
<keyword evidence="5 7" id="KW-1133">Transmembrane helix</keyword>
<dbReference type="GO" id="GO:0005886">
    <property type="term" value="C:plasma membrane"/>
    <property type="evidence" value="ECO:0007669"/>
    <property type="project" value="UniProtKB-SubCell"/>
</dbReference>
<keyword evidence="3" id="KW-1003">Cell membrane</keyword>
<dbReference type="PIRSF" id="PIRSF019239">
    <property type="entry name" value="MrpE"/>
    <property type="match status" value="1"/>
</dbReference>
<dbReference type="Proteomes" id="UP001143330">
    <property type="component" value="Unassembled WGS sequence"/>
</dbReference>
<dbReference type="RefSeq" id="WP_246546849.1">
    <property type="nucleotide sequence ID" value="NZ_BSFM01000021.1"/>
</dbReference>
<dbReference type="EMBL" id="BSFM01000021">
    <property type="protein sequence ID" value="GLK86512.1"/>
    <property type="molecule type" value="Genomic_DNA"/>
</dbReference>
<keyword evidence="4 7" id="KW-0812">Transmembrane</keyword>
<reference evidence="8" key="2">
    <citation type="submission" date="2023-01" db="EMBL/GenBank/DDBJ databases">
        <authorList>
            <person name="Sun Q."/>
            <person name="Evtushenko L."/>
        </authorList>
    </citation>
    <scope>NUCLEOTIDE SEQUENCE</scope>
    <source>
        <strain evidence="8">VKM B-2789</strain>
    </source>
</reference>
<evidence type="ECO:0000313" key="9">
    <source>
        <dbReference type="Proteomes" id="UP001143330"/>
    </source>
</evidence>
<evidence type="ECO:0000256" key="4">
    <source>
        <dbReference type="ARBA" id="ARBA00022692"/>
    </source>
</evidence>
<reference evidence="8" key="1">
    <citation type="journal article" date="2014" name="Int. J. Syst. Evol. Microbiol.">
        <title>Complete genome sequence of Corynebacterium casei LMG S-19264T (=DSM 44701T), isolated from a smear-ripened cheese.</title>
        <authorList>
            <consortium name="US DOE Joint Genome Institute (JGI-PGF)"/>
            <person name="Walter F."/>
            <person name="Albersmeier A."/>
            <person name="Kalinowski J."/>
            <person name="Ruckert C."/>
        </authorList>
    </citation>
    <scope>NUCLEOTIDE SEQUENCE</scope>
    <source>
        <strain evidence="8">VKM B-2789</strain>
    </source>
</reference>
<dbReference type="AlphaFoldDB" id="A0A9W6K077"/>
<accession>A0A9W6K077</accession>
<dbReference type="InterPro" id="IPR002758">
    <property type="entry name" value="Cation_antiport_E"/>
</dbReference>
<comment type="subcellular location">
    <subcellularLocation>
        <location evidence="1">Cell membrane</location>
        <topology evidence="1">Multi-pass membrane protein</topology>
    </subcellularLocation>
</comment>
<evidence type="ECO:0000256" key="1">
    <source>
        <dbReference type="ARBA" id="ARBA00004651"/>
    </source>
</evidence>
<feature type="transmembrane region" description="Helical" evidence="7">
    <location>
        <begin position="111"/>
        <end position="130"/>
    </location>
</feature>
<dbReference type="NCBIfam" id="NF006520">
    <property type="entry name" value="PRK08965.1-4"/>
    <property type="match status" value="1"/>
</dbReference>
<dbReference type="PANTHER" id="PTHR34584">
    <property type="entry name" value="NA(+)/H(+) ANTIPORTER SUBUNIT E1"/>
    <property type="match status" value="1"/>
</dbReference>
<evidence type="ECO:0000313" key="8">
    <source>
        <dbReference type="EMBL" id="GLK86512.1"/>
    </source>
</evidence>
<comment type="similarity">
    <text evidence="2">Belongs to the CPA3 antiporters (TC 2.A.63) subunit E family.</text>
</comment>
<evidence type="ECO:0000256" key="3">
    <source>
        <dbReference type="ARBA" id="ARBA00022475"/>
    </source>
</evidence>
<proteinExistence type="inferred from homology"/>
<evidence type="ECO:0000256" key="7">
    <source>
        <dbReference type="SAM" id="Phobius"/>
    </source>
</evidence>
<dbReference type="PANTHER" id="PTHR34584:SF1">
    <property type="entry name" value="NA(+)_H(+) ANTIPORTER SUBUNIT E1"/>
    <property type="match status" value="1"/>
</dbReference>
<keyword evidence="6 7" id="KW-0472">Membrane</keyword>
<evidence type="ECO:0000256" key="5">
    <source>
        <dbReference type="ARBA" id="ARBA00022989"/>
    </source>
</evidence>
<keyword evidence="9" id="KW-1185">Reference proteome</keyword>
<sequence>MNRASSLLRRVIPFPLLFLALLVMWLLLQQSLAPGHIVLGSLVALGATWAMTALDPEPVRLRRPAAMLRLALRVLVDVFRSNLAVGTIILRGNRHSDHAGFMTVQLDLRSEYGLAVLAIILTCTPGTLWVNHDPARGTLLLHVLDLVDEQSWIDLIKLRYERLLMEIFE</sequence>
<evidence type="ECO:0000256" key="2">
    <source>
        <dbReference type="ARBA" id="ARBA00006228"/>
    </source>
</evidence>
<dbReference type="Pfam" id="PF01899">
    <property type="entry name" value="MNHE"/>
    <property type="match status" value="1"/>
</dbReference>
<protein>
    <submittedName>
        <fullName evidence="8">Na+/H+ antiporter subunit E</fullName>
    </submittedName>
</protein>
<comment type="caution">
    <text evidence="8">The sequence shown here is derived from an EMBL/GenBank/DDBJ whole genome shotgun (WGS) entry which is preliminary data.</text>
</comment>
<name>A0A9W6K077_9HYPH</name>
<dbReference type="GO" id="GO:0008324">
    <property type="term" value="F:monoatomic cation transmembrane transporter activity"/>
    <property type="evidence" value="ECO:0007669"/>
    <property type="project" value="InterPro"/>
</dbReference>
<gene>
    <name evidence="8" type="primary">phaE</name>
    <name evidence="8" type="ORF">GCM10017653_45820</name>
</gene>
<evidence type="ECO:0000256" key="6">
    <source>
        <dbReference type="ARBA" id="ARBA00023136"/>
    </source>
</evidence>